<dbReference type="EMBL" id="QUMU01000013">
    <property type="protein sequence ID" value="REG24973.1"/>
    <property type="molecule type" value="Genomic_DNA"/>
</dbReference>
<proteinExistence type="predicted"/>
<evidence type="ECO:0000313" key="2">
    <source>
        <dbReference type="EMBL" id="REG24973.1"/>
    </source>
</evidence>
<evidence type="ECO:0000313" key="4">
    <source>
        <dbReference type="Proteomes" id="UP000256345"/>
    </source>
</evidence>
<accession>A0AAC8Q868</accession>
<dbReference type="KEGG" id="age:AA314_04471"/>
<name>A0AAC8Q868_9BACT</name>
<dbReference type="Proteomes" id="UP000035579">
    <property type="component" value="Chromosome"/>
</dbReference>
<dbReference type="Proteomes" id="UP000256345">
    <property type="component" value="Unassembled WGS sequence"/>
</dbReference>
<evidence type="ECO:0000313" key="1">
    <source>
        <dbReference type="EMBL" id="AKJ02845.1"/>
    </source>
</evidence>
<sequence>MLLLVASAASADTLDILGPSAPVPPDGFPIALVRRDGTGAPVEARGLSVSASGARLRAGPEQAPLRTFVVVPEPGAREVRVTAEGAGLRAEARYVLGPPATQVSLTVEPPAPVKGRDKEARLTVRMLQPDGTPDDSGAPPVLRSNVGRVEALERTGPGTWRARYVLPDTRYPEVAILVALSAWPHPQSIYGAYGKVLVPLAASVELPGLTEPNADLSATIAGTSFGPVKAAPDGRFRLPVVVPPGHSVAQIRAVDAAGNVRRSKMDLALPPTDGLACVLNPQRLPADGLSRARMLCATSDAYGRPVQDARVTASVRGGSLSGPTRAAGGLLEWIYTAPGTASAEPERLVATWPERGNSSREELPLWLVRGPVESVSLSLAETVVHLGSTVSVTVTPREVSGQPSSGAVVVPRSPVGTFSPPREEAPGVFSSAWTLPPGGTPGETVVEVQAYGPVGTEPARLRVWAEGGVLSAGVTDLAGLPVPGQPLRVDGEERVTGEDGTVVLGPVRPGRVEVVHGLWPGLRETVHVVAGSGPVFPLEWPLVRARAEQTVRLAPPVPVNVRLKVEGARVTFWMEDATGQVLRGREAHVALSAGQRGAIEEKEGRGSFLVTHDGPVSVSVADVATGVTALAEVRP</sequence>
<reference evidence="2 4" key="2">
    <citation type="submission" date="2018-08" db="EMBL/GenBank/DDBJ databases">
        <title>Genomic Encyclopedia of Archaeal and Bacterial Type Strains, Phase II (KMG-II): from individual species to whole genera.</title>
        <authorList>
            <person name="Goeker M."/>
        </authorList>
    </citation>
    <scope>NUCLEOTIDE SEQUENCE [LARGE SCALE GENOMIC DNA]</scope>
    <source>
        <strain evidence="2 4">DSM 2261</strain>
    </source>
</reference>
<protein>
    <submittedName>
        <fullName evidence="1">Invasin</fullName>
    </submittedName>
</protein>
<dbReference type="AlphaFoldDB" id="A0AAC8Q868"/>
<dbReference type="EMBL" id="CP011509">
    <property type="protein sequence ID" value="AKJ02845.1"/>
    <property type="molecule type" value="Genomic_DNA"/>
</dbReference>
<organism evidence="1 3">
    <name type="scientific">Archangium gephyra</name>
    <dbReference type="NCBI Taxonomy" id="48"/>
    <lineage>
        <taxon>Bacteria</taxon>
        <taxon>Pseudomonadati</taxon>
        <taxon>Myxococcota</taxon>
        <taxon>Myxococcia</taxon>
        <taxon>Myxococcales</taxon>
        <taxon>Cystobacterineae</taxon>
        <taxon>Archangiaceae</taxon>
        <taxon>Archangium</taxon>
    </lineage>
</organism>
<reference evidence="1 3" key="1">
    <citation type="submission" date="2015-05" db="EMBL/GenBank/DDBJ databases">
        <title>Genome assembly of Archangium gephyra DSM 2261.</title>
        <authorList>
            <person name="Sharma G."/>
            <person name="Subramanian S."/>
        </authorList>
    </citation>
    <scope>NUCLEOTIDE SEQUENCE [LARGE SCALE GENOMIC DNA]</scope>
    <source>
        <strain evidence="1 3">DSM 2261</strain>
    </source>
</reference>
<gene>
    <name evidence="1" type="ORF">AA314_04471</name>
    <name evidence="2" type="ORF">ATI61_11336</name>
</gene>
<evidence type="ECO:0000313" key="3">
    <source>
        <dbReference type="Proteomes" id="UP000035579"/>
    </source>
</evidence>
<keyword evidence="4" id="KW-1185">Reference proteome</keyword>